<evidence type="ECO:0000313" key="16">
    <source>
        <dbReference type="Proteomes" id="UP000325113"/>
    </source>
</evidence>
<feature type="transmembrane region" description="Helical" evidence="7">
    <location>
        <begin position="220"/>
        <end position="240"/>
    </location>
</feature>
<evidence type="ECO:0000313" key="9">
    <source>
        <dbReference type="EMBL" id="KAA0156698.1"/>
    </source>
</evidence>
<dbReference type="PANTHER" id="PTHR11101:SF80">
    <property type="entry name" value="PHOSPHATE TRANSPORTER"/>
    <property type="match status" value="1"/>
</dbReference>
<dbReference type="Proteomes" id="UP000322899">
    <property type="component" value="Unassembled WGS sequence"/>
</dbReference>
<feature type="transmembrane region" description="Helical" evidence="7">
    <location>
        <begin position="20"/>
        <end position="37"/>
    </location>
</feature>
<evidence type="ECO:0000313" key="11">
    <source>
        <dbReference type="EMBL" id="KAA0165173.1"/>
    </source>
</evidence>
<gene>
    <name evidence="12" type="ORF">FNF27_01161</name>
    <name evidence="11" type="ORF">FNF28_03572</name>
    <name evidence="9" type="ORF">FNF29_00809</name>
    <name evidence="10" type="ORF">FNF31_05106</name>
</gene>
<dbReference type="GO" id="GO:0035435">
    <property type="term" value="P:phosphate ion transmembrane transport"/>
    <property type="evidence" value="ECO:0007669"/>
    <property type="project" value="TreeGrafter"/>
</dbReference>
<evidence type="ECO:0000256" key="4">
    <source>
        <dbReference type="ARBA" id="ARBA00022692"/>
    </source>
</evidence>
<dbReference type="Pfam" id="PF01384">
    <property type="entry name" value="PHO4"/>
    <property type="match status" value="1"/>
</dbReference>
<feature type="region of interest" description="Disordered" evidence="8">
    <location>
        <begin position="277"/>
        <end position="430"/>
    </location>
</feature>
<dbReference type="EMBL" id="VLTO01000004">
    <property type="protein sequence ID" value="KAA0177383.1"/>
    <property type="molecule type" value="Genomic_DNA"/>
</dbReference>
<evidence type="ECO:0000256" key="1">
    <source>
        <dbReference type="ARBA" id="ARBA00004141"/>
    </source>
</evidence>
<dbReference type="Proteomes" id="UP000325113">
    <property type="component" value="Unassembled WGS sequence"/>
</dbReference>
<evidence type="ECO:0000256" key="8">
    <source>
        <dbReference type="SAM" id="MobiDB-lite"/>
    </source>
</evidence>
<name>A0A5A8D0R0_CAFRO</name>
<reference evidence="13 14" key="1">
    <citation type="submission" date="2019-07" db="EMBL/GenBank/DDBJ databases">
        <title>Genomes of Cafeteria roenbergensis.</title>
        <authorList>
            <person name="Fischer M.G."/>
            <person name="Hackl T."/>
            <person name="Roman M."/>
        </authorList>
    </citation>
    <scope>NUCLEOTIDE SEQUENCE [LARGE SCALE GENOMIC DNA]</scope>
    <source>
        <strain evidence="9 14">BVI</strain>
        <strain evidence="10 16">Cflag</strain>
        <strain evidence="12 13">E4-10P</strain>
        <strain evidence="11 15">RCC970-E3</strain>
    </source>
</reference>
<evidence type="ECO:0000256" key="6">
    <source>
        <dbReference type="ARBA" id="ARBA00023136"/>
    </source>
</evidence>
<comment type="function">
    <text evidence="7">Sodium-phosphate symporter.</text>
</comment>
<evidence type="ECO:0000313" key="14">
    <source>
        <dbReference type="Proteomes" id="UP000323011"/>
    </source>
</evidence>
<feature type="transmembrane region" description="Helical" evidence="7">
    <location>
        <begin position="195"/>
        <end position="214"/>
    </location>
</feature>
<evidence type="ECO:0000313" key="10">
    <source>
        <dbReference type="EMBL" id="KAA0158936.1"/>
    </source>
</evidence>
<feature type="transmembrane region" description="Helical" evidence="7">
    <location>
        <begin position="488"/>
        <end position="507"/>
    </location>
</feature>
<feature type="compositionally biased region" description="Low complexity" evidence="8">
    <location>
        <begin position="353"/>
        <end position="362"/>
    </location>
</feature>
<protein>
    <recommendedName>
        <fullName evidence="7">Phosphate transporter</fullName>
    </recommendedName>
</protein>
<evidence type="ECO:0000313" key="13">
    <source>
        <dbReference type="Proteomes" id="UP000322899"/>
    </source>
</evidence>
<feature type="compositionally biased region" description="Basic and acidic residues" evidence="8">
    <location>
        <begin position="289"/>
        <end position="302"/>
    </location>
</feature>
<dbReference type="Proteomes" id="UP000324907">
    <property type="component" value="Unassembled WGS sequence"/>
</dbReference>
<dbReference type="Proteomes" id="UP000323011">
    <property type="component" value="Unassembled WGS sequence"/>
</dbReference>
<evidence type="ECO:0000256" key="3">
    <source>
        <dbReference type="ARBA" id="ARBA00022592"/>
    </source>
</evidence>
<keyword evidence="4 7" id="KW-0812">Transmembrane</keyword>
<proteinExistence type="inferred from homology"/>
<dbReference type="EMBL" id="VLTL01000049">
    <property type="protein sequence ID" value="KAA0165173.1"/>
    <property type="molecule type" value="Genomic_DNA"/>
</dbReference>
<dbReference type="GO" id="GO:0016020">
    <property type="term" value="C:membrane"/>
    <property type="evidence" value="ECO:0007669"/>
    <property type="project" value="UniProtKB-SubCell"/>
</dbReference>
<organism evidence="10 16">
    <name type="scientific">Cafeteria roenbergensis</name>
    <name type="common">Marine flagellate</name>
    <dbReference type="NCBI Taxonomy" id="33653"/>
    <lineage>
        <taxon>Eukaryota</taxon>
        <taxon>Sar</taxon>
        <taxon>Stramenopiles</taxon>
        <taxon>Bigyra</taxon>
        <taxon>Opalozoa</taxon>
        <taxon>Bicosoecida</taxon>
        <taxon>Cafeteriaceae</taxon>
        <taxon>Cafeteria</taxon>
    </lineage>
</organism>
<feature type="compositionally biased region" description="Polar residues" evidence="8">
    <location>
        <begin position="320"/>
        <end position="332"/>
    </location>
</feature>
<evidence type="ECO:0000256" key="7">
    <source>
        <dbReference type="RuleBase" id="RU363058"/>
    </source>
</evidence>
<accession>A0A5A8D0R0</accession>
<evidence type="ECO:0000313" key="12">
    <source>
        <dbReference type="EMBL" id="KAA0177383.1"/>
    </source>
</evidence>
<keyword evidence="3 7" id="KW-0592">Phosphate transport</keyword>
<dbReference type="InterPro" id="IPR001204">
    <property type="entry name" value="Phos_transporter"/>
</dbReference>
<feature type="transmembrane region" description="Helical" evidence="7">
    <location>
        <begin position="100"/>
        <end position="124"/>
    </location>
</feature>
<dbReference type="PANTHER" id="PTHR11101">
    <property type="entry name" value="PHOSPHATE TRANSPORTER"/>
    <property type="match status" value="1"/>
</dbReference>
<comment type="similarity">
    <text evidence="7">Belongs to the inorganic phosphate transporter (PiT) (TC 2.A.20) family.</text>
</comment>
<feature type="compositionally biased region" description="Low complexity" evidence="8">
    <location>
        <begin position="400"/>
        <end position="430"/>
    </location>
</feature>
<keyword evidence="2 7" id="KW-0813">Transport</keyword>
<dbReference type="OrthoDB" id="67021at2759"/>
<comment type="caution">
    <text evidence="10">The sequence shown here is derived from an EMBL/GenBank/DDBJ whole genome shotgun (WGS) entry which is preliminary data.</text>
</comment>
<dbReference type="EMBL" id="VLTM01000060">
    <property type="protein sequence ID" value="KAA0158936.1"/>
    <property type="molecule type" value="Genomic_DNA"/>
</dbReference>
<comment type="subcellular location">
    <subcellularLocation>
        <location evidence="1 7">Membrane</location>
        <topology evidence="1 7">Multi-pass membrane protein</topology>
    </subcellularLocation>
</comment>
<keyword evidence="14" id="KW-1185">Reference proteome</keyword>
<dbReference type="GO" id="GO:0005315">
    <property type="term" value="F:phosphate transmembrane transporter activity"/>
    <property type="evidence" value="ECO:0007669"/>
    <property type="project" value="InterPro"/>
</dbReference>
<dbReference type="EMBL" id="VLTN01000003">
    <property type="protein sequence ID" value="KAA0156698.1"/>
    <property type="molecule type" value="Genomic_DNA"/>
</dbReference>
<keyword evidence="5 7" id="KW-1133">Transmembrane helix</keyword>
<feature type="transmembrane region" description="Helical" evidence="7">
    <location>
        <begin position="58"/>
        <end position="80"/>
    </location>
</feature>
<evidence type="ECO:0000313" key="15">
    <source>
        <dbReference type="Proteomes" id="UP000324907"/>
    </source>
</evidence>
<feature type="transmembrane region" description="Helical" evidence="7">
    <location>
        <begin position="156"/>
        <end position="174"/>
    </location>
</feature>
<feature type="transmembrane region" description="Helical" evidence="7">
    <location>
        <begin position="131"/>
        <end position="150"/>
    </location>
</feature>
<keyword evidence="6 7" id="KW-0472">Membrane</keyword>
<sequence length="611" mass="59787">MSIADGVAAGLDPSWPGMPVMVVAGAIAAAMAWAIGAQDVSNCFGTAVGSKALTVTQAVLIAAVCEFLGSLAGGDVAATLATGILDMDALTAMGDEGVALYMRCMLATMAGAVAWLVIATVYSLPVSTTHSLVGALLGVGLLATGSAKWSTLGGVLSSWVTSPLMGCGISYFVYSRIRSQLLLAASPLAAVRASLPLYYGGTAAAMALFLGLIGPKAYRLSYSSAAITAAVVFFGVYFAVRSPSRAMHATARATATGAASQPDDAAPDSVAIEDDRAEAGRASGGGDLADQRLHGRKRDSDGARGQGGAEDAQSDGAAATDSQGAASPSEASLLTAPDGNAAPSSARGRRGAAGKARGQRAGIFGGIVGAGGAREGKVDGGKDVGGASSSAPDEQKGATASLSISGAASPGGASDCGSPDADAGTAPSAGAAELEASEAEFVRLMVVTSCVLSFSHGSQDVSNAAAPYAAVVAVAAQQQLNAASAAPTWVLAAGGVGIVVGLATYGYKVMATVGTGITKLTFSKGFAAQLATALTALTATLLGLTVSTTHVMIGAIAGVALADGPDKLNTGMLKKIAASWIITLPASAGLAALAYGALSLAHTPSVPVLAA</sequence>
<evidence type="ECO:0000256" key="2">
    <source>
        <dbReference type="ARBA" id="ARBA00022448"/>
    </source>
</evidence>
<feature type="compositionally biased region" description="Gly residues" evidence="8">
    <location>
        <begin position="363"/>
        <end position="373"/>
    </location>
</feature>
<dbReference type="AlphaFoldDB" id="A0A5A8D0R0"/>
<dbReference type="OMA" id="RANPHKA"/>
<feature type="transmembrane region" description="Helical" evidence="7">
    <location>
        <begin position="577"/>
        <end position="598"/>
    </location>
</feature>
<evidence type="ECO:0000256" key="5">
    <source>
        <dbReference type="ARBA" id="ARBA00022989"/>
    </source>
</evidence>
<feature type="transmembrane region" description="Helical" evidence="7">
    <location>
        <begin position="527"/>
        <end position="556"/>
    </location>
</feature>